<keyword evidence="4" id="KW-1185">Reference proteome</keyword>
<accession>A0A4R3KQ27</accession>
<feature type="domain" description="DUF4097" evidence="2">
    <location>
        <begin position="36"/>
        <end position="339"/>
    </location>
</feature>
<name>A0A4R3KQ27_9SPHI</name>
<evidence type="ECO:0000313" key="4">
    <source>
        <dbReference type="Proteomes" id="UP000295807"/>
    </source>
</evidence>
<dbReference type="InterPro" id="IPR025164">
    <property type="entry name" value="Toastrack_DUF4097"/>
</dbReference>
<dbReference type="OrthoDB" id="1523429at2"/>
<feature type="signal peptide" evidence="1">
    <location>
        <begin position="1"/>
        <end position="19"/>
    </location>
</feature>
<dbReference type="PANTHER" id="PTHR34094">
    <property type="match status" value="1"/>
</dbReference>
<dbReference type="AlphaFoldDB" id="A0A4R3KQ27"/>
<keyword evidence="1" id="KW-0732">Signal</keyword>
<organism evidence="3 4">
    <name type="scientific">Anseongella ginsenosidimutans</name>
    <dbReference type="NCBI Taxonomy" id="496056"/>
    <lineage>
        <taxon>Bacteria</taxon>
        <taxon>Pseudomonadati</taxon>
        <taxon>Bacteroidota</taxon>
        <taxon>Sphingobacteriia</taxon>
        <taxon>Sphingobacteriales</taxon>
        <taxon>Sphingobacteriaceae</taxon>
        <taxon>Anseongella</taxon>
    </lineage>
</organism>
<feature type="chain" id="PRO_5020737997" evidence="1">
    <location>
        <begin position="20"/>
        <end position="342"/>
    </location>
</feature>
<gene>
    <name evidence="3" type="ORF">EDD80_10797</name>
</gene>
<comment type="caution">
    <text evidence="3">The sequence shown here is derived from an EMBL/GenBank/DDBJ whole genome shotgun (WGS) entry which is preliminary data.</text>
</comment>
<evidence type="ECO:0000313" key="3">
    <source>
        <dbReference type="EMBL" id="TCS86564.1"/>
    </source>
</evidence>
<sequence>MRTLFILFLSVCLATAMQAQDSRDLYLTKSLSSENIKNVEVTTSGGNITVEDSDAGQSKVEVYVRSGNGRSLSKEEIKERLEEDYDLEVSVSGSKLIAAARSKSNLNWKNSLSISFKIYVPGTISSHLRTSGGSIHLKGLSGNQDFATSGGSLHLDKLNGSINGRTSGGSIHVFNSGDLLDLRTSGGSIEAGNCRGNITLATSGGSIRLDQLEGAVEATTSGGSIDGNSVKGTLLAHTSGGSIELEGISGSLDASTSGGRVVAELIALGDYVKLSTSAGGIDLSLPSGTGMNLDLRANKINTGTLNDFKGTVEEDRIEGQLGGGGIPVELRASSGNINLDWK</sequence>
<dbReference type="Pfam" id="PF13349">
    <property type="entry name" value="DUF4097"/>
    <property type="match status" value="1"/>
</dbReference>
<protein>
    <submittedName>
        <fullName evidence="3">DUF4097 and DUF4098 domain-containing protein YvlB</fullName>
    </submittedName>
</protein>
<dbReference type="RefSeq" id="WP_132129573.1">
    <property type="nucleotide sequence ID" value="NZ_CP042432.1"/>
</dbReference>
<dbReference type="PANTHER" id="PTHR34094:SF1">
    <property type="entry name" value="PROTEIN FAM185A"/>
    <property type="match status" value="1"/>
</dbReference>
<evidence type="ECO:0000259" key="2">
    <source>
        <dbReference type="Pfam" id="PF13349"/>
    </source>
</evidence>
<dbReference type="EMBL" id="SMAD01000007">
    <property type="protein sequence ID" value="TCS86564.1"/>
    <property type="molecule type" value="Genomic_DNA"/>
</dbReference>
<dbReference type="Proteomes" id="UP000295807">
    <property type="component" value="Unassembled WGS sequence"/>
</dbReference>
<evidence type="ECO:0000256" key="1">
    <source>
        <dbReference type="SAM" id="SignalP"/>
    </source>
</evidence>
<proteinExistence type="predicted"/>
<reference evidence="3 4" key="1">
    <citation type="submission" date="2019-03" db="EMBL/GenBank/DDBJ databases">
        <title>Genomic Encyclopedia of Type Strains, Phase IV (KMG-IV): sequencing the most valuable type-strain genomes for metagenomic binning, comparative biology and taxonomic classification.</title>
        <authorList>
            <person name="Goeker M."/>
        </authorList>
    </citation>
    <scope>NUCLEOTIDE SEQUENCE [LARGE SCALE GENOMIC DNA]</scope>
    <source>
        <strain evidence="3 4">DSM 21100</strain>
    </source>
</reference>